<protein>
    <recommendedName>
        <fullName evidence="11">Prominin-1</fullName>
    </recommendedName>
</protein>
<comment type="similarity">
    <text evidence="2">Belongs to the prominin family.</text>
</comment>
<evidence type="ECO:0000313" key="9">
    <source>
        <dbReference type="EMBL" id="KAF7467456.1"/>
    </source>
</evidence>
<dbReference type="PANTHER" id="PTHR22730">
    <property type="entry name" value="PROMININ PROM PROTEIN"/>
    <property type="match status" value="1"/>
</dbReference>
<feature type="chain" id="PRO_5032572392" description="Prominin-1" evidence="8">
    <location>
        <begin position="20"/>
        <end position="909"/>
    </location>
</feature>
<dbReference type="EMBL" id="WJEC01007802">
    <property type="protein sequence ID" value="KAF7467456.1"/>
    <property type="molecule type" value="Genomic_DNA"/>
</dbReference>
<dbReference type="GO" id="GO:0015485">
    <property type="term" value="F:cholesterol binding"/>
    <property type="evidence" value="ECO:0007669"/>
    <property type="project" value="TreeGrafter"/>
</dbReference>
<evidence type="ECO:0000256" key="1">
    <source>
        <dbReference type="ARBA" id="ARBA00004475"/>
    </source>
</evidence>
<keyword evidence="5 7" id="KW-0472">Membrane</keyword>
<evidence type="ECO:0000256" key="2">
    <source>
        <dbReference type="ARBA" id="ARBA00006058"/>
    </source>
</evidence>
<feature type="transmembrane region" description="Helical" evidence="7">
    <location>
        <begin position="779"/>
        <end position="799"/>
    </location>
</feature>
<keyword evidence="4 7" id="KW-1133">Transmembrane helix</keyword>
<dbReference type="GO" id="GO:0060219">
    <property type="term" value="P:camera-type eye photoreceptor cell differentiation"/>
    <property type="evidence" value="ECO:0007669"/>
    <property type="project" value="TreeGrafter"/>
</dbReference>
<feature type="transmembrane region" description="Helical" evidence="7">
    <location>
        <begin position="418"/>
        <end position="445"/>
    </location>
</feature>
<evidence type="ECO:0008006" key="11">
    <source>
        <dbReference type="Google" id="ProtNLM"/>
    </source>
</evidence>
<evidence type="ECO:0000313" key="10">
    <source>
        <dbReference type="Proteomes" id="UP000662637"/>
    </source>
</evidence>
<keyword evidence="3 7" id="KW-0812">Transmembrane</keyword>
<dbReference type="GO" id="GO:0005929">
    <property type="term" value="C:cilium"/>
    <property type="evidence" value="ECO:0007669"/>
    <property type="project" value="TreeGrafter"/>
</dbReference>
<comment type="subcellular location">
    <subcellularLocation>
        <location evidence="1">Cell projection</location>
        <location evidence="1">Microvillus membrane</location>
        <topology evidence="1">Multi-pass membrane protein</topology>
    </subcellularLocation>
</comment>
<sequence>MALLFGVLLLLGLCGNIISENTSEALDYELPTSKYETEDTYSPGPISVLFQMVRIFIYIVQPGEFPEDSIRKFIRNKFEVSAVYDEIAHYEIGVILCVILGVLFIILLPVVGCIFAICRCCNKCGGKMHQRPKENAPFQRRCLAISLLVICVLVSIGIIYGFAANHHVRHRIRKSQKLIDSNLKDLRTLVNEAPQQIDYIVDQFNTTKEKAFLDLDNIHSLLGGGILERLKPKVIPVLDEIQVMAKAIKETKVALENMNQNFKSLRDGSQQLSNSLSAVKQNMQNSLQGPECLLPQVSDICKNIESSLSQLEGNPELSKLPSMDTELQNINNVLRNDLDAMVQKGYQSLNDIPKRVQVQTTNIVAEIKKLLNTVGSNVKDATKDIPIQKSLSEFNSHMDEIEKEIKQNLHRAEEVDSYWWLCSLISCFLLLLIVIFFYLGLLCGVYGYDKHATPTTRGFVSNTGGIFLMVGVGFCFLFCWIVMILVVLSFVPGVNMEKLICEPYANGKIFQILDTPYLLNKEWKYYISGMVLKKPDIELTFEQIYSNCKNNRGIYSTLQLENRFNISESLNIHKHTDNINNQLERLDIKLGGIVLLNEEGKNNLKEFSNSGIDNIDYDTLLAQSKTSPGKVNLLSFSYDLDTKADRLPPGQLKQSMKSEAQTIRKIHQDQVLPMEKTQDDVQKNIKILQHTSGGLKEKVTKILQSLDSVQIFITNDISSVIVEETKKFAKKILRYFEHYLEWVELAVTEKMVPCKPVATAMDSAFKVILCGFIVDPLNLFWFGIGKATFLLLPALIIAVKLAKHYRRMESEDVYEEKVRVRVRVRVRMRQHPSPHWMHSCTPRFPGAPSVVAVEAGLVFHPEQPTLQGSPAEQALRTLAAGGPLLTMLPTADGKWFGNVEGPALWLPEE</sequence>
<dbReference type="InterPro" id="IPR008795">
    <property type="entry name" value="Prominin"/>
</dbReference>
<dbReference type="GO" id="GO:0071914">
    <property type="term" value="C:prominosome"/>
    <property type="evidence" value="ECO:0007669"/>
    <property type="project" value="TreeGrafter"/>
</dbReference>
<gene>
    <name evidence="9" type="ORF">GHT09_000976</name>
</gene>
<evidence type="ECO:0000256" key="7">
    <source>
        <dbReference type="SAM" id="Phobius"/>
    </source>
</evidence>
<evidence type="ECO:0000256" key="3">
    <source>
        <dbReference type="ARBA" id="ARBA00022692"/>
    </source>
</evidence>
<proteinExistence type="inferred from homology"/>
<feature type="transmembrane region" description="Helical" evidence="7">
    <location>
        <begin position="92"/>
        <end position="121"/>
    </location>
</feature>
<reference evidence="9" key="1">
    <citation type="submission" date="2020-08" db="EMBL/GenBank/DDBJ databases">
        <authorList>
            <person name="Shumante A."/>
            <person name="Zimin A.V."/>
            <person name="Puiu D."/>
            <person name="Salzberg S.L."/>
        </authorList>
    </citation>
    <scope>NUCLEOTIDE SEQUENCE</scope>
    <source>
        <strain evidence="9">WC2-LM</strain>
        <tissue evidence="9">Liver</tissue>
    </source>
</reference>
<dbReference type="AlphaFoldDB" id="A0A834PVL5"/>
<accession>A0A834PVL5</accession>
<keyword evidence="6" id="KW-0325">Glycoprotein</keyword>
<dbReference type="GO" id="GO:0009986">
    <property type="term" value="C:cell surface"/>
    <property type="evidence" value="ECO:0007669"/>
    <property type="project" value="TreeGrafter"/>
</dbReference>
<dbReference type="GO" id="GO:0016324">
    <property type="term" value="C:apical plasma membrane"/>
    <property type="evidence" value="ECO:0007669"/>
    <property type="project" value="TreeGrafter"/>
</dbReference>
<feature type="transmembrane region" description="Helical" evidence="7">
    <location>
        <begin position="142"/>
        <end position="163"/>
    </location>
</feature>
<organism evidence="9 10">
    <name type="scientific">Marmota monax</name>
    <name type="common">Woodchuck</name>
    <dbReference type="NCBI Taxonomy" id="9995"/>
    <lineage>
        <taxon>Eukaryota</taxon>
        <taxon>Metazoa</taxon>
        <taxon>Chordata</taxon>
        <taxon>Craniata</taxon>
        <taxon>Vertebrata</taxon>
        <taxon>Euteleostomi</taxon>
        <taxon>Mammalia</taxon>
        <taxon>Eutheria</taxon>
        <taxon>Euarchontoglires</taxon>
        <taxon>Glires</taxon>
        <taxon>Rodentia</taxon>
        <taxon>Sciuromorpha</taxon>
        <taxon>Sciuridae</taxon>
        <taxon>Xerinae</taxon>
        <taxon>Marmotini</taxon>
        <taxon>Marmota</taxon>
    </lineage>
</organism>
<evidence type="ECO:0000256" key="4">
    <source>
        <dbReference type="ARBA" id="ARBA00022989"/>
    </source>
</evidence>
<comment type="caution">
    <text evidence="9">The sequence shown here is derived from an EMBL/GenBank/DDBJ whole genome shotgun (WGS) entry which is preliminary data.</text>
</comment>
<evidence type="ECO:0000256" key="5">
    <source>
        <dbReference type="ARBA" id="ARBA00023136"/>
    </source>
</evidence>
<dbReference type="PANTHER" id="PTHR22730:SF3">
    <property type="entry name" value="PROMININ-1"/>
    <property type="match status" value="1"/>
</dbReference>
<evidence type="ECO:0000256" key="6">
    <source>
        <dbReference type="ARBA" id="ARBA00023180"/>
    </source>
</evidence>
<evidence type="ECO:0000256" key="8">
    <source>
        <dbReference type="SAM" id="SignalP"/>
    </source>
</evidence>
<dbReference type="GO" id="GO:0045494">
    <property type="term" value="P:photoreceptor cell maintenance"/>
    <property type="evidence" value="ECO:0007669"/>
    <property type="project" value="TreeGrafter"/>
</dbReference>
<dbReference type="GO" id="GO:0031528">
    <property type="term" value="C:microvillus membrane"/>
    <property type="evidence" value="ECO:0007669"/>
    <property type="project" value="UniProtKB-SubCell"/>
</dbReference>
<dbReference type="Proteomes" id="UP000662637">
    <property type="component" value="Unassembled WGS sequence"/>
</dbReference>
<dbReference type="Pfam" id="PF05478">
    <property type="entry name" value="Prominin"/>
    <property type="match status" value="1"/>
</dbReference>
<keyword evidence="8" id="KW-0732">Signal</keyword>
<feature type="signal peptide" evidence="8">
    <location>
        <begin position="1"/>
        <end position="19"/>
    </location>
</feature>
<name>A0A834PVL5_MARMO</name>
<feature type="transmembrane region" description="Helical" evidence="7">
    <location>
        <begin position="466"/>
        <end position="491"/>
    </location>
</feature>